<organism evidence="10 11">
    <name type="scientific">Hippocampus comes</name>
    <name type="common">Tiger tail seahorse</name>
    <dbReference type="NCBI Taxonomy" id="109280"/>
    <lineage>
        <taxon>Eukaryota</taxon>
        <taxon>Metazoa</taxon>
        <taxon>Chordata</taxon>
        <taxon>Craniata</taxon>
        <taxon>Vertebrata</taxon>
        <taxon>Euteleostomi</taxon>
        <taxon>Actinopterygii</taxon>
        <taxon>Neopterygii</taxon>
        <taxon>Teleostei</taxon>
        <taxon>Neoteleostei</taxon>
        <taxon>Acanthomorphata</taxon>
        <taxon>Syngnathiaria</taxon>
        <taxon>Syngnathiformes</taxon>
        <taxon>Syngnathoidei</taxon>
        <taxon>Syngnathidae</taxon>
        <taxon>Hippocampus</taxon>
    </lineage>
</organism>
<dbReference type="Proteomes" id="UP000264820">
    <property type="component" value="Unplaced"/>
</dbReference>
<evidence type="ECO:0000256" key="6">
    <source>
        <dbReference type="ARBA" id="ARBA00023212"/>
    </source>
</evidence>
<dbReference type="GO" id="GO:1902017">
    <property type="term" value="P:regulation of cilium assembly"/>
    <property type="evidence" value="ECO:0007669"/>
    <property type="project" value="TreeGrafter"/>
</dbReference>
<keyword evidence="6" id="KW-0206">Cytoskeleton</keyword>
<reference evidence="10" key="1">
    <citation type="submission" date="2025-08" db="UniProtKB">
        <authorList>
            <consortium name="Ensembl"/>
        </authorList>
    </citation>
    <scope>IDENTIFICATION</scope>
</reference>
<dbReference type="AlphaFoldDB" id="A0A3Q2ZIB5"/>
<sequence length="450" mass="53502">MDAEAAIVSATAQLLSFKDILKVRFSTRVVSRVLQIPNVSSCSSKDAPSSAVNRQRTVKHRRLLLQKMEDFRQINQLVRQRLNQLLDEEVGCHSFHLQENIKSALNIAKSAEGARARIQGQLRNKEAENNRLTVQVRTLERTLTQHKAELDDLKASLTALMEQTSQEKEALKKASRVHKQKAERFEASLEKSLTQLQDKVRPRVHTGDSLGFPVAKTLYTIFEHRERKWAKGREDREKELEDRMKERKQQEDKEREWAKGREEREKELEDRMKERKEQENKEREWVKEREEREKDLEDRMKERKEQEHREREWVKGKEPREKESEARMKERKEQENKEREWSKEREAREKELEDRMKERKEQANKEREWVRQELQGRVEELQHLPKTLKETELKLLACQEKLQTSERKCSEQAEDITKLQYEVCQQEGSLASSRIPKTCVFIGDANCAEV</sequence>
<evidence type="ECO:0000256" key="2">
    <source>
        <dbReference type="ARBA" id="ARBA00004138"/>
    </source>
</evidence>
<dbReference type="GO" id="GO:0005929">
    <property type="term" value="C:cilium"/>
    <property type="evidence" value="ECO:0007669"/>
    <property type="project" value="UniProtKB-SubCell"/>
</dbReference>
<dbReference type="GO" id="GO:0005814">
    <property type="term" value="C:centriole"/>
    <property type="evidence" value="ECO:0007669"/>
    <property type="project" value="UniProtKB-SubCell"/>
</dbReference>
<evidence type="ECO:0000256" key="5">
    <source>
        <dbReference type="ARBA" id="ARBA00023054"/>
    </source>
</evidence>
<keyword evidence="5 8" id="KW-0175">Coiled coil</keyword>
<evidence type="ECO:0000313" key="11">
    <source>
        <dbReference type="Proteomes" id="UP000264820"/>
    </source>
</evidence>
<comment type="similarity">
    <text evidence="3">Belongs to the ODF2 family.</text>
</comment>
<proteinExistence type="inferred from homology"/>
<keyword evidence="7" id="KW-0966">Cell projection</keyword>
<feature type="coiled-coil region" evidence="8">
    <location>
        <begin position="68"/>
        <end position="199"/>
    </location>
</feature>
<comment type="subcellular location">
    <subcellularLocation>
        <location evidence="2">Cell projection</location>
        <location evidence="2">Cilium</location>
    </subcellularLocation>
    <subcellularLocation>
        <location evidence="1">Cytoplasm</location>
        <location evidence="1">Cytoskeleton</location>
        <location evidence="1">Microtubule organizing center</location>
        <location evidence="1">Centrosome</location>
        <location evidence="1">Centriole</location>
    </subcellularLocation>
</comment>
<dbReference type="OMA" id="DANCAEV"/>
<protein>
    <submittedName>
        <fullName evidence="10">Uncharacterized protein</fullName>
    </submittedName>
</protein>
<evidence type="ECO:0000256" key="4">
    <source>
        <dbReference type="ARBA" id="ARBA00022490"/>
    </source>
</evidence>
<accession>A0A3Q2ZIB5</accession>
<reference evidence="10" key="2">
    <citation type="submission" date="2025-09" db="UniProtKB">
        <authorList>
            <consortium name="Ensembl"/>
        </authorList>
    </citation>
    <scope>IDENTIFICATION</scope>
</reference>
<dbReference type="PANTHER" id="PTHR23162">
    <property type="entry name" value="OUTER DENSE FIBER OF SPERM TAILS 2"/>
    <property type="match status" value="1"/>
</dbReference>
<dbReference type="InterPro" id="IPR026099">
    <property type="entry name" value="Odf2-rel"/>
</dbReference>
<dbReference type="GO" id="GO:0005813">
    <property type="term" value="C:centrosome"/>
    <property type="evidence" value="ECO:0007669"/>
    <property type="project" value="TreeGrafter"/>
</dbReference>
<dbReference type="GeneTree" id="ENSGT00940000177599"/>
<evidence type="ECO:0000313" key="10">
    <source>
        <dbReference type="Ensembl" id="ENSHCOP00000026123.1"/>
    </source>
</evidence>
<dbReference type="Ensembl" id="ENSHCOT00000020957.1">
    <property type="protein sequence ID" value="ENSHCOP00000026123.1"/>
    <property type="gene ID" value="ENSHCOG00000016783.1"/>
</dbReference>
<dbReference type="STRING" id="109280.ENSHCOP00000026123"/>
<name>A0A3Q2ZIB5_HIPCM</name>
<evidence type="ECO:0000256" key="9">
    <source>
        <dbReference type="SAM" id="MobiDB-lite"/>
    </source>
</evidence>
<keyword evidence="4" id="KW-0963">Cytoplasm</keyword>
<evidence type="ECO:0000256" key="8">
    <source>
        <dbReference type="SAM" id="Coils"/>
    </source>
</evidence>
<dbReference type="PANTHER" id="PTHR23162:SF10">
    <property type="entry name" value="FI13205P"/>
    <property type="match status" value="1"/>
</dbReference>
<keyword evidence="11" id="KW-1185">Reference proteome</keyword>
<evidence type="ECO:0000256" key="1">
    <source>
        <dbReference type="ARBA" id="ARBA00004114"/>
    </source>
</evidence>
<evidence type="ECO:0000256" key="3">
    <source>
        <dbReference type="ARBA" id="ARBA00009316"/>
    </source>
</evidence>
<feature type="region of interest" description="Disordered" evidence="9">
    <location>
        <begin position="232"/>
        <end position="366"/>
    </location>
</feature>
<evidence type="ECO:0000256" key="7">
    <source>
        <dbReference type="ARBA" id="ARBA00023273"/>
    </source>
</evidence>